<dbReference type="InterPro" id="IPR023378">
    <property type="entry name" value="YheA/YmcA-like_dom_sf"/>
</dbReference>
<gene>
    <name evidence="2" type="ORF">ACFQ4R_05910</name>
</gene>
<comment type="similarity">
    <text evidence="1">Belongs to the UPF0342 family.</text>
</comment>
<dbReference type="Proteomes" id="UP001597191">
    <property type="component" value="Unassembled WGS sequence"/>
</dbReference>
<organism evidence="2 3">
    <name type="scientific">Lapidilactobacillus gannanensis</name>
    <dbReference type="NCBI Taxonomy" id="2486002"/>
    <lineage>
        <taxon>Bacteria</taxon>
        <taxon>Bacillati</taxon>
        <taxon>Bacillota</taxon>
        <taxon>Bacilli</taxon>
        <taxon>Lactobacillales</taxon>
        <taxon>Lactobacillaceae</taxon>
        <taxon>Lapidilactobacillus</taxon>
    </lineage>
</organism>
<dbReference type="EMBL" id="JBHTOH010000035">
    <property type="protein sequence ID" value="MFD1411135.1"/>
    <property type="molecule type" value="Genomic_DNA"/>
</dbReference>
<evidence type="ECO:0000256" key="1">
    <source>
        <dbReference type="HAMAP-Rule" id="MF_01526"/>
    </source>
</evidence>
<evidence type="ECO:0000313" key="2">
    <source>
        <dbReference type="EMBL" id="MFD1411135.1"/>
    </source>
</evidence>
<protein>
    <recommendedName>
        <fullName evidence="1">UPF0342 protein ACFQ4R_05910</fullName>
    </recommendedName>
</protein>
<name>A0ABW4BLP0_9LACO</name>
<dbReference type="RefSeq" id="WP_125650465.1">
    <property type="nucleotide sequence ID" value="NZ_JBHTOH010000035.1"/>
</dbReference>
<dbReference type="HAMAP" id="MF_01526">
    <property type="entry name" value="UPF0342"/>
    <property type="match status" value="1"/>
</dbReference>
<sequence>MTVNVYDNANEMAAALRQTDQYNALKGAFTKMKADPIAYGLFQQMQKLQGELEQKQMAGTQIGDDDIQSMRDLSDKLMKIDVMTELMNSERAMNQLMDEMNQIVSKPITDLYHD</sequence>
<evidence type="ECO:0000313" key="3">
    <source>
        <dbReference type="Proteomes" id="UP001597191"/>
    </source>
</evidence>
<dbReference type="InterPro" id="IPR010368">
    <property type="entry name" value="Com_YlbF"/>
</dbReference>
<accession>A0ABW4BLP0</accession>
<comment type="caution">
    <text evidence="2">The sequence shown here is derived from an EMBL/GenBank/DDBJ whole genome shotgun (WGS) entry which is preliminary data.</text>
</comment>
<keyword evidence="3" id="KW-1185">Reference proteome</keyword>
<dbReference type="Gene3D" id="1.20.1500.10">
    <property type="entry name" value="YheA/YmcA-like"/>
    <property type="match status" value="1"/>
</dbReference>
<proteinExistence type="inferred from homology"/>
<dbReference type="SUPFAM" id="SSF158622">
    <property type="entry name" value="YheA/YmcA-like"/>
    <property type="match status" value="1"/>
</dbReference>
<dbReference type="Pfam" id="PF06133">
    <property type="entry name" value="Com_YlbF"/>
    <property type="match status" value="1"/>
</dbReference>
<reference evidence="3" key="1">
    <citation type="journal article" date="2019" name="Int. J. Syst. Evol. Microbiol.">
        <title>The Global Catalogue of Microorganisms (GCM) 10K type strain sequencing project: providing services to taxonomists for standard genome sequencing and annotation.</title>
        <authorList>
            <consortium name="The Broad Institute Genomics Platform"/>
            <consortium name="The Broad Institute Genome Sequencing Center for Infectious Disease"/>
            <person name="Wu L."/>
            <person name="Ma J."/>
        </authorList>
    </citation>
    <scope>NUCLEOTIDE SEQUENCE [LARGE SCALE GENOMIC DNA]</scope>
    <source>
        <strain evidence="3">CCM 8937</strain>
    </source>
</reference>